<dbReference type="InterPro" id="IPR007046">
    <property type="entry name" value="RNA_pol_sigma_54_core-bd"/>
</dbReference>
<evidence type="ECO:0000313" key="12">
    <source>
        <dbReference type="EMBL" id="OXM83915.1"/>
    </source>
</evidence>
<dbReference type="GO" id="GO:0016987">
    <property type="term" value="F:sigma factor activity"/>
    <property type="evidence" value="ECO:0007669"/>
    <property type="project" value="UniProtKB-KW"/>
</dbReference>
<dbReference type="PIRSF" id="PIRSF000774">
    <property type="entry name" value="RpoN"/>
    <property type="match status" value="1"/>
</dbReference>
<comment type="similarity">
    <text evidence="1">Belongs to the sigma-54 factor family.</text>
</comment>
<name>A0A229UKT6_9BACL</name>
<dbReference type="GO" id="GO:0000428">
    <property type="term" value="C:DNA-directed RNA polymerase complex"/>
    <property type="evidence" value="ECO:0007669"/>
    <property type="project" value="UniProtKB-KW"/>
</dbReference>
<dbReference type="Pfam" id="PF04963">
    <property type="entry name" value="Sigma54_CBD"/>
    <property type="match status" value="1"/>
</dbReference>
<keyword evidence="13" id="KW-1185">Reference proteome</keyword>
<dbReference type="OrthoDB" id="9814402at2"/>
<dbReference type="InterPro" id="IPR038709">
    <property type="entry name" value="RpoN_core-bd_sf"/>
</dbReference>
<evidence type="ECO:0000256" key="1">
    <source>
        <dbReference type="ARBA" id="ARBA00008798"/>
    </source>
</evidence>
<sequence>MYLNQTLTQTQSLKLNMKLVQGLKLLQMSATELTEYLEKQSDENPLMEVIFPSRSPQMERRTAAKTPLKDSASNPNDLLLHMASKHDESLERVLVSQLRLNPIPKPYFALAEFIAGSLNDDGYLTLSLEEIAEHVQRPICDIEEALAYVQALEPAGVAARSLRECLLLQAGRDVNADPWAALIVSEHLQEIAAGKLQAVAGQLGISIEQVKSAIQYIRKLNPRPGLAFSTQTEARMEPDAFVQKVGGRFVVTLNEVCYPQVSMNEYYLKLRKQSACKRTKAFVGQYMTPIQWLIRNLEQRKATISRVLTAIIEEQEPFLEKGPLYLRPLNLKTVAEKVSLDVSTISRAVKHKYVQTPQGVYPLKFFFSSRLETRNEECASSHSIKAIIMQMVREEDKSRPLSDQQMTDALVRQGLKISRRTVMKYREALHILSSRFRSS</sequence>
<dbReference type="NCBIfam" id="TIGR02395">
    <property type="entry name" value="rpoN_sigma"/>
    <property type="match status" value="1"/>
</dbReference>
<evidence type="ECO:0000256" key="5">
    <source>
        <dbReference type="ARBA" id="ARBA00023015"/>
    </source>
</evidence>
<evidence type="ECO:0000259" key="10">
    <source>
        <dbReference type="Pfam" id="PF04552"/>
    </source>
</evidence>
<keyword evidence="2" id="KW-0240">DNA-directed RNA polymerase</keyword>
<evidence type="ECO:0000256" key="9">
    <source>
        <dbReference type="SAM" id="MobiDB-lite"/>
    </source>
</evidence>
<dbReference type="PANTHER" id="PTHR32248">
    <property type="entry name" value="RNA POLYMERASE SIGMA-54 FACTOR"/>
    <property type="match status" value="1"/>
</dbReference>
<proteinExistence type="inferred from homology"/>
<keyword evidence="5" id="KW-0805">Transcription regulation</keyword>
<keyword evidence="7" id="KW-0238">DNA-binding</keyword>
<evidence type="ECO:0000256" key="2">
    <source>
        <dbReference type="ARBA" id="ARBA00022478"/>
    </source>
</evidence>
<comment type="caution">
    <text evidence="12">The sequence shown here is derived from an EMBL/GenBank/DDBJ whole genome shotgun (WGS) entry which is preliminary data.</text>
</comment>
<keyword evidence="4" id="KW-0548">Nucleotidyltransferase</keyword>
<evidence type="ECO:0000256" key="4">
    <source>
        <dbReference type="ARBA" id="ARBA00022695"/>
    </source>
</evidence>
<organism evidence="12 13">
    <name type="scientific">Paenibacillus rigui</name>
    <dbReference type="NCBI Taxonomy" id="554312"/>
    <lineage>
        <taxon>Bacteria</taxon>
        <taxon>Bacillati</taxon>
        <taxon>Bacillota</taxon>
        <taxon>Bacilli</taxon>
        <taxon>Bacillales</taxon>
        <taxon>Paenibacillaceae</taxon>
        <taxon>Paenibacillus</taxon>
    </lineage>
</organism>
<evidence type="ECO:0000256" key="6">
    <source>
        <dbReference type="ARBA" id="ARBA00023082"/>
    </source>
</evidence>
<keyword evidence="6" id="KW-0731">Sigma factor</keyword>
<dbReference type="Gene3D" id="1.10.10.1330">
    <property type="entry name" value="RNA polymerase sigma-54 factor, core-binding domain"/>
    <property type="match status" value="1"/>
</dbReference>
<evidence type="ECO:0000256" key="8">
    <source>
        <dbReference type="ARBA" id="ARBA00023163"/>
    </source>
</evidence>
<evidence type="ECO:0000256" key="3">
    <source>
        <dbReference type="ARBA" id="ARBA00022679"/>
    </source>
</evidence>
<dbReference type="PRINTS" id="PR00045">
    <property type="entry name" value="SIGMA54FCT"/>
</dbReference>
<reference evidence="12 13" key="1">
    <citation type="submission" date="2017-07" db="EMBL/GenBank/DDBJ databases">
        <title>Genome sequencing and assembly of Paenibacillus rigui.</title>
        <authorList>
            <person name="Mayilraj S."/>
        </authorList>
    </citation>
    <scope>NUCLEOTIDE SEQUENCE [LARGE SCALE GENOMIC DNA]</scope>
    <source>
        <strain evidence="12 13">JCM 16352</strain>
    </source>
</reference>
<protein>
    <submittedName>
        <fullName evidence="12">RNA polymerase sigma-54 factor</fullName>
    </submittedName>
</protein>
<evidence type="ECO:0000313" key="13">
    <source>
        <dbReference type="Proteomes" id="UP000215509"/>
    </source>
</evidence>
<dbReference type="AlphaFoldDB" id="A0A229UKT6"/>
<dbReference type="GO" id="GO:0001216">
    <property type="term" value="F:DNA-binding transcription activator activity"/>
    <property type="evidence" value="ECO:0007669"/>
    <property type="project" value="InterPro"/>
</dbReference>
<dbReference type="PROSITE" id="PS50044">
    <property type="entry name" value="SIGMA54_3"/>
    <property type="match status" value="1"/>
</dbReference>
<keyword evidence="3" id="KW-0808">Transferase</keyword>
<dbReference type="GO" id="GO:0003677">
    <property type="term" value="F:DNA binding"/>
    <property type="evidence" value="ECO:0007669"/>
    <property type="project" value="UniProtKB-KW"/>
</dbReference>
<evidence type="ECO:0000256" key="7">
    <source>
        <dbReference type="ARBA" id="ARBA00023125"/>
    </source>
</evidence>
<dbReference type="Gene3D" id="1.10.10.60">
    <property type="entry name" value="Homeodomain-like"/>
    <property type="match status" value="1"/>
</dbReference>
<dbReference type="PANTHER" id="PTHR32248:SF4">
    <property type="entry name" value="RNA POLYMERASE SIGMA-54 FACTOR"/>
    <property type="match status" value="1"/>
</dbReference>
<dbReference type="EMBL" id="NMQW01000037">
    <property type="protein sequence ID" value="OXM83915.1"/>
    <property type="molecule type" value="Genomic_DNA"/>
</dbReference>
<dbReference type="GO" id="GO:0016779">
    <property type="term" value="F:nucleotidyltransferase activity"/>
    <property type="evidence" value="ECO:0007669"/>
    <property type="project" value="UniProtKB-KW"/>
</dbReference>
<dbReference type="RefSeq" id="WP_094017359.1">
    <property type="nucleotide sequence ID" value="NZ_NMQW01000037.1"/>
</dbReference>
<dbReference type="GO" id="GO:0006352">
    <property type="term" value="P:DNA-templated transcription initiation"/>
    <property type="evidence" value="ECO:0007669"/>
    <property type="project" value="InterPro"/>
</dbReference>
<dbReference type="Pfam" id="PF04552">
    <property type="entry name" value="Sigma54_DBD"/>
    <property type="match status" value="1"/>
</dbReference>
<feature type="domain" description="RNA polymerase sigma factor 54 core-binding" evidence="11">
    <location>
        <begin position="84"/>
        <end position="267"/>
    </location>
</feature>
<keyword evidence="8" id="KW-0804">Transcription</keyword>
<dbReference type="InterPro" id="IPR000394">
    <property type="entry name" value="RNA_pol_sigma_54"/>
</dbReference>
<feature type="domain" description="RNA polymerase sigma factor 54 DNA-binding" evidence="10">
    <location>
        <begin position="283"/>
        <end position="437"/>
    </location>
</feature>
<gene>
    <name evidence="12" type="primary">rpoN</name>
    <name evidence="12" type="ORF">CF651_23720</name>
</gene>
<feature type="region of interest" description="Disordered" evidence="9">
    <location>
        <begin position="56"/>
        <end position="75"/>
    </location>
</feature>
<evidence type="ECO:0000259" key="11">
    <source>
        <dbReference type="Pfam" id="PF04963"/>
    </source>
</evidence>
<dbReference type="InterPro" id="IPR007634">
    <property type="entry name" value="RNA_pol_sigma_54_DNA-bd"/>
</dbReference>
<dbReference type="Pfam" id="PF00309">
    <property type="entry name" value="Sigma54_AID"/>
    <property type="match status" value="1"/>
</dbReference>
<accession>A0A229UKT6</accession>
<dbReference type="Proteomes" id="UP000215509">
    <property type="component" value="Unassembled WGS sequence"/>
</dbReference>